<dbReference type="PIRSF" id="PIRSF000915">
    <property type="entry name" value="PGP-type_phosphatase"/>
    <property type="match status" value="1"/>
</dbReference>
<sequence>MKLTGKKGFICDMDGVIYHGDLLLSGAQDFLQALKDRGRHYLFLTNSSQRSPRELSEKLRRLGLDVDAEHFYTSAMATAAFLASQCEGGSCYVIGEPGLTNALYDAGFSIDEVCPDYVVVGETGSYNYERVRHAASLVLKGARLIGTNPDVTGPAEGGLVPATGSLIAPIEMTSGRKAYFTGKPNPLMMRSALKKLGCRREETAIVGDRMDTDIIAGIEAGIETVLVLSGVSSREDLQNYPYRPGHVLEGVGDIFGPEA</sequence>
<keyword evidence="4" id="KW-0479">Metal-binding</keyword>
<dbReference type="CDD" id="cd07530">
    <property type="entry name" value="HAD_Pase_UmpH-like"/>
    <property type="match status" value="1"/>
</dbReference>
<accession>A0A0G3EIL7</accession>
<dbReference type="GO" id="GO:0046872">
    <property type="term" value="F:metal ion binding"/>
    <property type="evidence" value="ECO:0007669"/>
    <property type="project" value="UniProtKB-KW"/>
</dbReference>
<dbReference type="EC" id="3.1.3.5" evidence="5"/>
<organism evidence="5 6">
    <name type="scientific">Kiritimatiella glycovorans</name>
    <dbReference type="NCBI Taxonomy" id="1307763"/>
    <lineage>
        <taxon>Bacteria</taxon>
        <taxon>Pseudomonadati</taxon>
        <taxon>Kiritimatiellota</taxon>
        <taxon>Kiritimatiellia</taxon>
        <taxon>Kiritimatiellales</taxon>
        <taxon>Kiritimatiellaceae</taxon>
        <taxon>Kiritimatiella</taxon>
    </lineage>
</organism>
<feature type="binding site" evidence="4">
    <location>
        <position position="12"/>
    </location>
    <ligand>
        <name>Mg(2+)</name>
        <dbReference type="ChEBI" id="CHEBI:18420"/>
    </ligand>
</feature>
<dbReference type="PANTHER" id="PTHR19288">
    <property type="entry name" value="4-NITROPHENYLPHOSPHATASE-RELATED"/>
    <property type="match status" value="1"/>
</dbReference>
<dbReference type="OrthoDB" id="9810449at2"/>
<keyword evidence="4" id="KW-0460">Magnesium</keyword>
<dbReference type="GO" id="GO:0008253">
    <property type="term" value="F:5'-nucleotidase activity"/>
    <property type="evidence" value="ECO:0007669"/>
    <property type="project" value="UniProtKB-EC"/>
</dbReference>
<dbReference type="EMBL" id="CP010904">
    <property type="protein sequence ID" value="AKJ65282.1"/>
    <property type="molecule type" value="Genomic_DNA"/>
</dbReference>
<evidence type="ECO:0000256" key="4">
    <source>
        <dbReference type="PIRSR" id="PIRSR000915-3"/>
    </source>
</evidence>
<evidence type="ECO:0000313" key="5">
    <source>
        <dbReference type="EMBL" id="AKJ65282.1"/>
    </source>
</evidence>
<feature type="active site" description="Nucleophile" evidence="2">
    <location>
        <position position="12"/>
    </location>
</feature>
<dbReference type="InterPro" id="IPR023214">
    <property type="entry name" value="HAD_sf"/>
</dbReference>
<evidence type="ECO:0000313" key="6">
    <source>
        <dbReference type="Proteomes" id="UP000035268"/>
    </source>
</evidence>
<reference evidence="5 6" key="2">
    <citation type="journal article" date="2016" name="ISME J.">
        <title>Characterization of the first cultured representative of Verrucomicrobia subdivision 5 indicates the proposal of a novel phylum.</title>
        <authorList>
            <person name="Spring S."/>
            <person name="Bunk B."/>
            <person name="Sproer C."/>
            <person name="Schumann P."/>
            <person name="Rohde M."/>
            <person name="Tindall B.J."/>
            <person name="Klenk H.P."/>
        </authorList>
    </citation>
    <scope>NUCLEOTIDE SEQUENCE [LARGE SCALE GENOMIC DNA]</scope>
    <source>
        <strain evidence="5 6">L21-Fru-AB</strain>
    </source>
</reference>
<dbReference type="Gene3D" id="3.40.50.1000">
    <property type="entry name" value="HAD superfamily/HAD-like"/>
    <property type="match status" value="2"/>
</dbReference>
<keyword evidence="5" id="KW-0378">Hydrolase</keyword>
<dbReference type="KEGG" id="vbl:L21SP4_02049"/>
<comment type="similarity">
    <text evidence="1">Belongs to the HAD-like hydrolase superfamily.</text>
</comment>
<dbReference type="PANTHER" id="PTHR19288:SF46">
    <property type="entry name" value="HALOACID DEHALOGENASE-LIKE HYDROLASE DOMAIN-CONTAINING PROTEIN 2"/>
    <property type="match status" value="1"/>
</dbReference>
<feature type="binding site" evidence="4">
    <location>
        <position position="208"/>
    </location>
    <ligand>
        <name>Mg(2+)</name>
        <dbReference type="ChEBI" id="CHEBI:18420"/>
    </ligand>
</feature>
<dbReference type="Pfam" id="PF13344">
    <property type="entry name" value="Hydrolase_6"/>
    <property type="match status" value="1"/>
</dbReference>
<protein>
    <submittedName>
        <fullName evidence="5">Ribonucleotide monophosphatase NagD</fullName>
        <ecNumber evidence="5">3.1.3.5</ecNumber>
    </submittedName>
</protein>
<dbReference type="GO" id="GO:0005737">
    <property type="term" value="C:cytoplasm"/>
    <property type="evidence" value="ECO:0007669"/>
    <property type="project" value="TreeGrafter"/>
</dbReference>
<evidence type="ECO:0000256" key="2">
    <source>
        <dbReference type="PIRSR" id="PIRSR000915-1"/>
    </source>
</evidence>
<dbReference type="PATRIC" id="fig|1609981.3.peg.2130"/>
<reference evidence="6" key="1">
    <citation type="submission" date="2015-02" db="EMBL/GenBank/DDBJ databases">
        <title>Description and complete genome sequence of the first cultured representative of the subdivision 5 of the Verrucomicrobia phylum.</title>
        <authorList>
            <person name="Spring S."/>
            <person name="Bunk B."/>
            <person name="Sproer C."/>
            <person name="Klenk H.-P."/>
        </authorList>
    </citation>
    <scope>NUCLEOTIDE SEQUENCE [LARGE SCALE GENOMIC DNA]</scope>
    <source>
        <strain evidence="6">L21-Fru-AB</strain>
    </source>
</reference>
<keyword evidence="6" id="KW-1185">Reference proteome</keyword>
<gene>
    <name evidence="5" type="primary">nagD</name>
    <name evidence="5" type="ORF">L21SP4_02049</name>
</gene>
<evidence type="ECO:0000256" key="1">
    <source>
        <dbReference type="PIRNR" id="PIRNR000915"/>
    </source>
</evidence>
<comment type="cofactor">
    <cofactor evidence="4">
        <name>Mg(2+)</name>
        <dbReference type="ChEBI" id="CHEBI:18420"/>
    </cofactor>
    <text evidence="4">Divalent metal ions. Mg(2+) is the most effective.</text>
</comment>
<dbReference type="SFLD" id="SFLDG01139">
    <property type="entry name" value="C2.A:_Pyridoxal_Phosphate_Phos"/>
    <property type="match status" value="1"/>
</dbReference>
<dbReference type="Pfam" id="PF13242">
    <property type="entry name" value="Hydrolase_like"/>
    <property type="match status" value="1"/>
</dbReference>
<feature type="binding site" evidence="3">
    <location>
        <position position="183"/>
    </location>
    <ligand>
        <name>substrate</name>
    </ligand>
</feature>
<dbReference type="Proteomes" id="UP000035268">
    <property type="component" value="Chromosome"/>
</dbReference>
<dbReference type="SUPFAM" id="SSF56784">
    <property type="entry name" value="HAD-like"/>
    <property type="match status" value="1"/>
</dbReference>
<feature type="binding site" evidence="4">
    <location>
        <position position="14"/>
    </location>
    <ligand>
        <name>Mg(2+)</name>
        <dbReference type="ChEBI" id="CHEBI:18420"/>
    </ligand>
</feature>
<feature type="active site" description="Proton donor" evidence="2">
    <location>
        <position position="14"/>
    </location>
</feature>
<name>A0A0G3EIL7_9BACT</name>
<dbReference type="SFLD" id="SFLDS00003">
    <property type="entry name" value="Haloacid_Dehalogenase"/>
    <property type="match status" value="1"/>
</dbReference>
<dbReference type="InterPro" id="IPR006357">
    <property type="entry name" value="HAD-SF_hydro_IIA"/>
</dbReference>
<dbReference type="InterPro" id="IPR036412">
    <property type="entry name" value="HAD-like_sf"/>
</dbReference>
<proteinExistence type="inferred from homology"/>
<dbReference type="AlphaFoldDB" id="A0A0G3EIL7"/>
<evidence type="ECO:0000256" key="3">
    <source>
        <dbReference type="PIRSR" id="PIRSR000915-2"/>
    </source>
</evidence>
<dbReference type="STRING" id="1307763.L21SP4_02049"/>
<dbReference type="NCBIfam" id="TIGR01460">
    <property type="entry name" value="HAD-SF-IIA"/>
    <property type="match status" value="1"/>
</dbReference>
<dbReference type="RefSeq" id="WP_052882529.1">
    <property type="nucleotide sequence ID" value="NZ_CP010904.1"/>
</dbReference>